<dbReference type="InterPro" id="IPR011604">
    <property type="entry name" value="PDDEXK-like_dom_sf"/>
</dbReference>
<sequence length="335" mass="39434">MEQVETALILMTEYVHANIEFLADEDFTTEMMRNVIPVMEVQFDSVMEEVYVHALRLFTQGRTTYTRIVVEDVGAKIDALRKKHQPVQRTPEWYEYRHKLITASSAYKALGTEAKIRELVKSKQGPVVIHTGTNIEGPMHWGVKYEPISIQYYTHVHKTQVEEFGCIPHDTYTFLGASPDGINVLESSPLYGRMVEVKNPFTREITGNPKKEYWIQCQMQLEVCNLEECDFLETSFKEYESEEAFHADGTFQKTASGQYKGIILQFFTDKVLYEYAPFQCTQDEYTEWERTQLDDRSWVRTIYWRLEEVSCVLIRRNREWFQRMVPQFETVSKLI</sequence>
<dbReference type="InterPro" id="IPR011335">
    <property type="entry name" value="Restrct_endonuc-II-like"/>
</dbReference>
<dbReference type="InterPro" id="IPR017482">
    <property type="entry name" value="Lambda-type_endonuclease"/>
</dbReference>
<feature type="domain" description="YqaJ viral recombinase" evidence="1">
    <location>
        <begin position="92"/>
        <end position="225"/>
    </location>
</feature>
<evidence type="ECO:0000313" key="2">
    <source>
        <dbReference type="EMBL" id="QHS78897.1"/>
    </source>
</evidence>
<protein>
    <recommendedName>
        <fullName evidence="1">YqaJ viral recombinase domain-containing protein</fullName>
    </recommendedName>
</protein>
<dbReference type="EMBL" id="MN740625">
    <property type="protein sequence ID" value="QHS78897.1"/>
    <property type="molecule type" value="Genomic_DNA"/>
</dbReference>
<dbReference type="PANTHER" id="PTHR46609:SF6">
    <property type="entry name" value="EXONUCLEASE, PHAGE-TYPE_RECB, C-TERMINAL DOMAIN-CONTAINING PROTEIN-RELATED"/>
    <property type="match status" value="1"/>
</dbReference>
<dbReference type="PANTHER" id="PTHR46609">
    <property type="entry name" value="EXONUCLEASE, PHAGE-TYPE/RECB, C-TERMINAL DOMAIN-CONTAINING PROTEIN"/>
    <property type="match status" value="1"/>
</dbReference>
<organism evidence="2">
    <name type="scientific">viral metagenome</name>
    <dbReference type="NCBI Taxonomy" id="1070528"/>
    <lineage>
        <taxon>unclassified sequences</taxon>
        <taxon>metagenomes</taxon>
        <taxon>organismal metagenomes</taxon>
    </lineage>
</organism>
<dbReference type="SUPFAM" id="SSF52980">
    <property type="entry name" value="Restriction endonuclease-like"/>
    <property type="match status" value="1"/>
</dbReference>
<accession>A0A6C0AGG4</accession>
<dbReference type="AlphaFoldDB" id="A0A6C0AGG4"/>
<dbReference type="Gene3D" id="3.90.320.10">
    <property type="match status" value="1"/>
</dbReference>
<name>A0A6C0AGG4_9ZZZZ</name>
<dbReference type="InterPro" id="IPR051703">
    <property type="entry name" value="NF-kappa-B_Signaling_Reg"/>
</dbReference>
<proteinExistence type="predicted"/>
<dbReference type="CDD" id="cd22343">
    <property type="entry name" value="PDDEXK_lambda_exonuclease-like"/>
    <property type="match status" value="1"/>
</dbReference>
<dbReference type="InterPro" id="IPR019080">
    <property type="entry name" value="YqaJ_viral_recombinase"/>
</dbReference>
<reference evidence="2" key="1">
    <citation type="journal article" date="2020" name="Nature">
        <title>Giant virus diversity and host interactions through global metagenomics.</title>
        <authorList>
            <person name="Schulz F."/>
            <person name="Roux S."/>
            <person name="Paez-Espino D."/>
            <person name="Jungbluth S."/>
            <person name="Walsh D.A."/>
            <person name="Denef V.J."/>
            <person name="McMahon K.D."/>
            <person name="Konstantinidis K.T."/>
            <person name="Eloe-Fadrosh E.A."/>
            <person name="Kyrpides N.C."/>
            <person name="Woyke T."/>
        </authorList>
    </citation>
    <scope>NUCLEOTIDE SEQUENCE</scope>
    <source>
        <strain evidence="2">GVMAG-S-1035118-87</strain>
    </source>
</reference>
<dbReference type="NCBIfam" id="TIGR03033">
    <property type="entry name" value="phage_rel_nuc"/>
    <property type="match status" value="1"/>
</dbReference>
<dbReference type="Pfam" id="PF09588">
    <property type="entry name" value="YqaJ"/>
    <property type="match status" value="1"/>
</dbReference>
<evidence type="ECO:0000259" key="1">
    <source>
        <dbReference type="Pfam" id="PF09588"/>
    </source>
</evidence>